<gene>
    <name evidence="2" type="ORF">BOX15_Mlig004981g1</name>
</gene>
<feature type="compositionally biased region" description="Polar residues" evidence="1">
    <location>
        <begin position="83"/>
        <end position="98"/>
    </location>
</feature>
<dbReference type="AlphaFoldDB" id="A0A267GX05"/>
<comment type="caution">
    <text evidence="2">The sequence shown here is derived from an EMBL/GenBank/DDBJ whole genome shotgun (WGS) entry which is preliminary data.</text>
</comment>
<accession>A0A267GX05</accession>
<feature type="non-terminal residue" evidence="2">
    <location>
        <position position="1"/>
    </location>
</feature>
<proteinExistence type="predicted"/>
<protein>
    <submittedName>
        <fullName evidence="2">Uncharacterized protein</fullName>
    </submittedName>
</protein>
<evidence type="ECO:0000256" key="1">
    <source>
        <dbReference type="SAM" id="MobiDB-lite"/>
    </source>
</evidence>
<dbReference type="Proteomes" id="UP000215902">
    <property type="component" value="Unassembled WGS sequence"/>
</dbReference>
<name>A0A267GX05_9PLAT</name>
<feature type="region of interest" description="Disordered" evidence="1">
    <location>
        <begin position="83"/>
        <end position="110"/>
    </location>
</feature>
<dbReference type="EMBL" id="NIVC01000137">
    <property type="protein sequence ID" value="PAA89819.1"/>
    <property type="molecule type" value="Genomic_DNA"/>
</dbReference>
<keyword evidence="3" id="KW-1185">Reference proteome</keyword>
<organism evidence="2 3">
    <name type="scientific">Macrostomum lignano</name>
    <dbReference type="NCBI Taxonomy" id="282301"/>
    <lineage>
        <taxon>Eukaryota</taxon>
        <taxon>Metazoa</taxon>
        <taxon>Spiralia</taxon>
        <taxon>Lophotrochozoa</taxon>
        <taxon>Platyhelminthes</taxon>
        <taxon>Rhabditophora</taxon>
        <taxon>Macrostomorpha</taxon>
        <taxon>Macrostomida</taxon>
        <taxon>Macrostomidae</taxon>
        <taxon>Macrostomum</taxon>
    </lineage>
</organism>
<feature type="region of interest" description="Disordered" evidence="1">
    <location>
        <begin position="1"/>
        <end position="49"/>
    </location>
</feature>
<evidence type="ECO:0000313" key="3">
    <source>
        <dbReference type="Proteomes" id="UP000215902"/>
    </source>
</evidence>
<sequence>LSRNHQEALHRRRFLERKRDAIGNNATSASRDLPVYEPKEPDEIDAAPVPQVYGWKHGEKIRHRKLDNQPRDQMTRLIKLTDAQLQNSSSSAVSTPKTENGRTRKKHFKV</sequence>
<reference evidence="2 3" key="1">
    <citation type="submission" date="2017-06" db="EMBL/GenBank/DDBJ databases">
        <title>A platform for efficient transgenesis in Macrostomum lignano, a flatworm model organism for stem cell research.</title>
        <authorList>
            <person name="Berezikov E."/>
        </authorList>
    </citation>
    <scope>NUCLEOTIDE SEQUENCE [LARGE SCALE GENOMIC DNA]</scope>
    <source>
        <strain evidence="2">DV1</strain>
        <tissue evidence="2">Whole organism</tissue>
    </source>
</reference>
<evidence type="ECO:0000313" key="2">
    <source>
        <dbReference type="EMBL" id="PAA89819.1"/>
    </source>
</evidence>